<dbReference type="RefSeq" id="WP_221005434.1">
    <property type="nucleotide sequence ID" value="NZ_CP081150.1"/>
</dbReference>
<accession>A0ABX8Z380</accession>
<evidence type="ECO:0000313" key="1">
    <source>
        <dbReference type="EMBL" id="QZA77037.1"/>
    </source>
</evidence>
<protein>
    <submittedName>
        <fullName evidence="1">Uncharacterized protein</fullName>
    </submittedName>
</protein>
<dbReference type="Proteomes" id="UP000825679">
    <property type="component" value="Chromosome"/>
</dbReference>
<reference evidence="1 2" key="1">
    <citation type="submission" date="2021-08" db="EMBL/GenBank/DDBJ databases">
        <title>complete genome sequencing of Deefgea sp. D25.</title>
        <authorList>
            <person name="Bae J.-W."/>
            <person name="Gim D.-H."/>
        </authorList>
    </citation>
    <scope>NUCLEOTIDE SEQUENCE [LARGE SCALE GENOMIC DNA]</scope>
    <source>
        <strain evidence="1 2">D25</strain>
    </source>
</reference>
<dbReference type="EMBL" id="CP081150">
    <property type="protein sequence ID" value="QZA77037.1"/>
    <property type="molecule type" value="Genomic_DNA"/>
</dbReference>
<proteinExistence type="predicted"/>
<gene>
    <name evidence="1" type="ORF">K4H28_12095</name>
</gene>
<name>A0ABX8Z380_9NEIS</name>
<evidence type="ECO:0000313" key="2">
    <source>
        <dbReference type="Proteomes" id="UP000825679"/>
    </source>
</evidence>
<keyword evidence="2" id="KW-1185">Reference proteome</keyword>
<organism evidence="1 2">
    <name type="scientific">Deefgea tanakiae</name>
    <dbReference type="NCBI Taxonomy" id="2865840"/>
    <lineage>
        <taxon>Bacteria</taxon>
        <taxon>Pseudomonadati</taxon>
        <taxon>Pseudomonadota</taxon>
        <taxon>Betaproteobacteria</taxon>
        <taxon>Neisseriales</taxon>
        <taxon>Chitinibacteraceae</taxon>
        <taxon>Deefgea</taxon>
    </lineage>
</organism>
<sequence length="106" mass="12109">MIMIAPESLRTAYLEVTYQAILTSRSLANFALTSNDEAERLIALEQIRDLQDAIHVIVELINDWGRCNEESLRSSFLAAHDKKWSKKTQVYSIKLLDVLDEKLNTA</sequence>